<dbReference type="RefSeq" id="WP_085424142.1">
    <property type="nucleotide sequence ID" value="NZ_FXAF01000011.1"/>
</dbReference>
<sequence length="97" mass="10501">MCKLTAFAKMRAFIDTLGDDPEDISEAFLHAMIDGQAINISDDTVSVILSQYAMRVSEIAGISPDTTLMNILFHAKVMVDLSAGDALGAQYYPSNVQ</sequence>
<proteinExistence type="predicted"/>
<name>A0A1X7G946_9HYPH</name>
<organism evidence="1 2">
    <name type="scientific">Xaviernesmea oryzae</name>
    <dbReference type="NCBI Taxonomy" id="464029"/>
    <lineage>
        <taxon>Bacteria</taxon>
        <taxon>Pseudomonadati</taxon>
        <taxon>Pseudomonadota</taxon>
        <taxon>Alphaproteobacteria</taxon>
        <taxon>Hyphomicrobiales</taxon>
        <taxon>Rhizobiaceae</taxon>
        <taxon>Rhizobium/Agrobacterium group</taxon>
        <taxon>Xaviernesmea</taxon>
    </lineage>
</organism>
<evidence type="ECO:0000313" key="2">
    <source>
        <dbReference type="Proteomes" id="UP000192903"/>
    </source>
</evidence>
<accession>A0A1X7G946</accession>
<evidence type="ECO:0000313" key="1">
    <source>
        <dbReference type="EMBL" id="SMF66172.1"/>
    </source>
</evidence>
<reference evidence="2" key="1">
    <citation type="submission" date="2017-04" db="EMBL/GenBank/DDBJ databases">
        <authorList>
            <person name="Varghese N."/>
            <person name="Submissions S."/>
        </authorList>
    </citation>
    <scope>NUCLEOTIDE SEQUENCE [LARGE SCALE GENOMIC DNA]</scope>
    <source>
        <strain evidence="2">B4P</strain>
    </source>
</reference>
<dbReference type="Proteomes" id="UP000192903">
    <property type="component" value="Unassembled WGS sequence"/>
</dbReference>
<protein>
    <submittedName>
        <fullName evidence="1">Uncharacterized protein</fullName>
    </submittedName>
</protein>
<gene>
    <name evidence="1" type="ORF">SAMN02982989_3446</name>
</gene>
<dbReference type="AlphaFoldDB" id="A0A1X7G946"/>
<keyword evidence="2" id="KW-1185">Reference proteome</keyword>
<dbReference type="EMBL" id="FXAF01000011">
    <property type="protein sequence ID" value="SMF66172.1"/>
    <property type="molecule type" value="Genomic_DNA"/>
</dbReference>